<evidence type="ECO:0000256" key="1">
    <source>
        <dbReference type="SAM" id="Phobius"/>
    </source>
</evidence>
<protein>
    <recommendedName>
        <fullName evidence="4">Energy transducer TonB</fullName>
    </recommendedName>
</protein>
<keyword evidence="3" id="KW-1185">Reference proteome</keyword>
<feature type="transmembrane region" description="Helical" evidence="1">
    <location>
        <begin position="29"/>
        <end position="47"/>
    </location>
</feature>
<keyword evidence="1" id="KW-0472">Membrane</keyword>
<gene>
    <name evidence="2" type="ORF">GAGA_5044</name>
</gene>
<evidence type="ECO:0000313" key="2">
    <source>
        <dbReference type="EMBL" id="GAC07866.1"/>
    </source>
</evidence>
<evidence type="ECO:0008006" key="4">
    <source>
        <dbReference type="Google" id="ProtNLM"/>
    </source>
</evidence>
<name>A0ABQ0IEM7_9ALTE</name>
<proteinExistence type="predicted"/>
<keyword evidence="1" id="KW-0812">Transmembrane</keyword>
<comment type="caution">
    <text evidence="2">The sequence shown here is derived from an EMBL/GenBank/DDBJ whole genome shotgun (WGS) entry which is preliminary data.</text>
</comment>
<keyword evidence="1" id="KW-1133">Transmembrane helix</keyword>
<organism evidence="2 3">
    <name type="scientific">Paraglaciecola agarilytica NO2</name>
    <dbReference type="NCBI Taxonomy" id="1125747"/>
    <lineage>
        <taxon>Bacteria</taxon>
        <taxon>Pseudomonadati</taxon>
        <taxon>Pseudomonadota</taxon>
        <taxon>Gammaproteobacteria</taxon>
        <taxon>Alteromonadales</taxon>
        <taxon>Alteromonadaceae</taxon>
        <taxon>Paraglaciecola</taxon>
    </lineage>
</organism>
<accession>A0ABQ0IEM7</accession>
<dbReference type="Proteomes" id="UP000008372">
    <property type="component" value="Unassembled WGS sequence"/>
</dbReference>
<sequence>MTSHNGIKTPPANTPLHSLSKKTRRLNPALYFLMIILISHLVLFFVCKKVNSGETFSFIIS</sequence>
<evidence type="ECO:0000313" key="3">
    <source>
        <dbReference type="Proteomes" id="UP000008372"/>
    </source>
</evidence>
<dbReference type="EMBL" id="BAEK01000094">
    <property type="protein sequence ID" value="GAC07866.1"/>
    <property type="molecule type" value="Genomic_DNA"/>
</dbReference>
<reference evidence="2 3" key="1">
    <citation type="journal article" date="2014" name="Environ. Microbiol.">
        <title>Comparative genomics of the marine bacterial genus Glaciecola reveals the high degree of genomic diversity and genomic characteristic for cold adaptation.</title>
        <authorList>
            <person name="Qin Q.L."/>
            <person name="Xie B.B."/>
            <person name="Yu Y."/>
            <person name="Shu Y.L."/>
            <person name="Rong J.C."/>
            <person name="Zhang Y.J."/>
            <person name="Zhao D.L."/>
            <person name="Chen X.L."/>
            <person name="Zhang X.Y."/>
            <person name="Chen B."/>
            <person name="Zhou B.C."/>
            <person name="Zhang Y.Z."/>
        </authorList>
    </citation>
    <scope>NUCLEOTIDE SEQUENCE [LARGE SCALE GENOMIC DNA]</scope>
    <source>
        <strain evidence="2 3">NO2</strain>
    </source>
</reference>